<keyword evidence="3" id="KW-0479">Metal-binding</keyword>
<dbReference type="PROSITE" id="PS51918">
    <property type="entry name" value="RADICAL_SAM"/>
    <property type="match status" value="1"/>
</dbReference>
<dbReference type="AlphaFoldDB" id="A0A7J2U259"/>
<gene>
    <name evidence="8" type="ORF">ENO26_05025</name>
</gene>
<feature type="domain" description="Radical SAM core" evidence="7">
    <location>
        <begin position="167"/>
        <end position="407"/>
    </location>
</feature>
<accession>A0A7J2U259</accession>
<name>A0A7J2U259_9CREN</name>
<dbReference type="Gene3D" id="3.30.750.200">
    <property type="match status" value="1"/>
</dbReference>
<dbReference type="GO" id="GO:0051536">
    <property type="term" value="F:iron-sulfur cluster binding"/>
    <property type="evidence" value="ECO:0007669"/>
    <property type="project" value="UniProtKB-KW"/>
</dbReference>
<evidence type="ECO:0000256" key="1">
    <source>
        <dbReference type="ARBA" id="ARBA00001966"/>
    </source>
</evidence>
<dbReference type="SUPFAM" id="SSF102114">
    <property type="entry name" value="Radical SAM enzymes"/>
    <property type="match status" value="1"/>
</dbReference>
<keyword evidence="5" id="KW-0411">Iron-sulfur</keyword>
<comment type="caution">
    <text evidence="8">The sequence shown here is derived from an EMBL/GenBank/DDBJ whole genome shotgun (WGS) entry which is preliminary data.</text>
</comment>
<protein>
    <submittedName>
        <fullName evidence="8">TIGR04013 family B12-binding domain/radical SAM domain-containing protein</fullName>
    </submittedName>
</protein>
<dbReference type="InterPro" id="IPR006158">
    <property type="entry name" value="Cobalamin-bd"/>
</dbReference>
<dbReference type="Gene3D" id="3.40.50.280">
    <property type="entry name" value="Cobalamin-binding domain"/>
    <property type="match status" value="1"/>
</dbReference>
<proteinExistence type="predicted"/>
<sequence>MFSDLCFSIVFDKDNRYSANAIMAAVEQYNTGVKVFRIPLYRVLDVVQTILDMQKMCRKIVAGFSFMTPQIPYIADLIRLLKIYAPNVLLVAGGPHATGDPLGTLKKLGFDVIVYGEGEETIIELLRHYAESSEYRVCGTAYLDGDRVILRKRSRYIDLDLYPPFPYWRNIVNPIEIMRGCSSACHFCQVTYSFGLPRYRSVEKVAELARVSMERGLRDLRFIAPNSLGYGSRDGVKPNLDALYVLLHSLSKVAKNFNGRIFFGTFPSEIRPDSVNMDSVRILRFFAHNRRVIVGAQSGSNNVLKVLHRGHTVEDVENAIDALTQSGFSVDIDLIFGFPFETSDDFEETVKFMNRNVDKNVRFHLHTFIPLPGTPLSDANSATLDSWKKAVLAKFVGMGKAYGYWIEQERLAMIISELKRKKFIYSFSENLKILKISPC</sequence>
<reference evidence="8" key="1">
    <citation type="journal article" date="2020" name="mSystems">
        <title>Genome- and Community-Level Interaction Insights into Carbon Utilization and Element Cycling Functions of Hydrothermarchaeota in Hydrothermal Sediment.</title>
        <authorList>
            <person name="Zhou Z."/>
            <person name="Liu Y."/>
            <person name="Xu W."/>
            <person name="Pan J."/>
            <person name="Luo Z.H."/>
            <person name="Li M."/>
        </authorList>
    </citation>
    <scope>NUCLEOTIDE SEQUENCE [LARGE SCALE GENOMIC DNA]</scope>
    <source>
        <strain evidence="8">SpSt-125</strain>
    </source>
</reference>
<dbReference type="GO" id="GO:0031419">
    <property type="term" value="F:cobalamin binding"/>
    <property type="evidence" value="ECO:0007669"/>
    <property type="project" value="InterPro"/>
</dbReference>
<comment type="cofactor">
    <cofactor evidence="1">
        <name>[4Fe-4S] cluster</name>
        <dbReference type="ChEBI" id="CHEBI:49883"/>
    </cofactor>
</comment>
<evidence type="ECO:0000313" key="8">
    <source>
        <dbReference type="EMBL" id="HEM66918.1"/>
    </source>
</evidence>
<dbReference type="GO" id="GO:0046872">
    <property type="term" value="F:metal ion binding"/>
    <property type="evidence" value="ECO:0007669"/>
    <property type="project" value="UniProtKB-KW"/>
</dbReference>
<evidence type="ECO:0000256" key="3">
    <source>
        <dbReference type="ARBA" id="ARBA00022723"/>
    </source>
</evidence>
<dbReference type="PANTHER" id="PTHR43409">
    <property type="entry name" value="ANAEROBIC MAGNESIUM-PROTOPORPHYRIN IX MONOMETHYL ESTER CYCLASE-RELATED"/>
    <property type="match status" value="1"/>
</dbReference>
<dbReference type="Pfam" id="PF02310">
    <property type="entry name" value="B12-binding"/>
    <property type="match status" value="1"/>
</dbReference>
<dbReference type="SMART" id="SM00729">
    <property type="entry name" value="Elp3"/>
    <property type="match status" value="1"/>
</dbReference>
<evidence type="ECO:0000259" key="7">
    <source>
        <dbReference type="PROSITE" id="PS51918"/>
    </source>
</evidence>
<dbReference type="PANTHER" id="PTHR43409:SF17">
    <property type="entry name" value="METHYLTHIOTRANSFERASE MJ0865-RELATED"/>
    <property type="match status" value="1"/>
</dbReference>
<evidence type="ECO:0000256" key="5">
    <source>
        <dbReference type="ARBA" id="ARBA00023014"/>
    </source>
</evidence>
<feature type="domain" description="B12-binding" evidence="6">
    <location>
        <begin position="1"/>
        <end position="136"/>
    </location>
</feature>
<dbReference type="SFLD" id="SFLDS00029">
    <property type="entry name" value="Radical_SAM"/>
    <property type="match status" value="1"/>
</dbReference>
<dbReference type="Pfam" id="PF04055">
    <property type="entry name" value="Radical_SAM"/>
    <property type="match status" value="1"/>
</dbReference>
<dbReference type="CDD" id="cd02068">
    <property type="entry name" value="radical_SAM_B12_BD"/>
    <property type="match status" value="1"/>
</dbReference>
<dbReference type="CDD" id="cd01335">
    <property type="entry name" value="Radical_SAM"/>
    <property type="match status" value="1"/>
</dbReference>
<organism evidence="8">
    <name type="scientific">Ignisphaera aggregans</name>
    <dbReference type="NCBI Taxonomy" id="334771"/>
    <lineage>
        <taxon>Archaea</taxon>
        <taxon>Thermoproteota</taxon>
        <taxon>Thermoprotei</taxon>
        <taxon>Desulfurococcales</taxon>
        <taxon>Desulfurococcaceae</taxon>
        <taxon>Ignisphaera</taxon>
    </lineage>
</organism>
<dbReference type="InterPro" id="IPR007197">
    <property type="entry name" value="rSAM"/>
</dbReference>
<keyword evidence="2" id="KW-0949">S-adenosyl-L-methionine</keyword>
<dbReference type="EMBL" id="DSEU01000038">
    <property type="protein sequence ID" value="HEM66918.1"/>
    <property type="molecule type" value="Genomic_DNA"/>
</dbReference>
<dbReference type="InterPro" id="IPR051198">
    <property type="entry name" value="BchE-like"/>
</dbReference>
<dbReference type="NCBIfam" id="TIGR04013">
    <property type="entry name" value="B12_SAM_MJ_1487"/>
    <property type="match status" value="1"/>
</dbReference>
<dbReference type="InterPro" id="IPR058240">
    <property type="entry name" value="rSAM_sf"/>
</dbReference>
<evidence type="ECO:0000256" key="2">
    <source>
        <dbReference type="ARBA" id="ARBA00022691"/>
    </source>
</evidence>
<dbReference type="PROSITE" id="PS51332">
    <property type="entry name" value="B12_BINDING"/>
    <property type="match status" value="1"/>
</dbReference>
<evidence type="ECO:0000256" key="4">
    <source>
        <dbReference type="ARBA" id="ARBA00023004"/>
    </source>
</evidence>
<dbReference type="InterPro" id="IPR023980">
    <property type="entry name" value="CHP04013_B12-bd/rSAM"/>
</dbReference>
<dbReference type="InterPro" id="IPR006638">
    <property type="entry name" value="Elp3/MiaA/NifB-like_rSAM"/>
</dbReference>
<dbReference type="GO" id="GO:0003824">
    <property type="term" value="F:catalytic activity"/>
    <property type="evidence" value="ECO:0007669"/>
    <property type="project" value="InterPro"/>
</dbReference>
<dbReference type="SFLD" id="SFLDG01082">
    <property type="entry name" value="B12-binding_domain_containing"/>
    <property type="match status" value="1"/>
</dbReference>
<evidence type="ECO:0000259" key="6">
    <source>
        <dbReference type="PROSITE" id="PS51332"/>
    </source>
</evidence>
<dbReference type="Gene3D" id="3.30.750.210">
    <property type="match status" value="1"/>
</dbReference>
<keyword evidence="4" id="KW-0408">Iron</keyword>